<dbReference type="AlphaFoldDB" id="A0AAD9U6H6"/>
<evidence type="ECO:0000313" key="2">
    <source>
        <dbReference type="EMBL" id="KAK2648385.1"/>
    </source>
</evidence>
<organism evidence="2 3">
    <name type="scientific">Dipteronia dyeriana</name>
    <dbReference type="NCBI Taxonomy" id="168575"/>
    <lineage>
        <taxon>Eukaryota</taxon>
        <taxon>Viridiplantae</taxon>
        <taxon>Streptophyta</taxon>
        <taxon>Embryophyta</taxon>
        <taxon>Tracheophyta</taxon>
        <taxon>Spermatophyta</taxon>
        <taxon>Magnoliopsida</taxon>
        <taxon>eudicotyledons</taxon>
        <taxon>Gunneridae</taxon>
        <taxon>Pentapetalae</taxon>
        <taxon>rosids</taxon>
        <taxon>malvids</taxon>
        <taxon>Sapindales</taxon>
        <taxon>Sapindaceae</taxon>
        <taxon>Hippocastanoideae</taxon>
        <taxon>Acereae</taxon>
        <taxon>Dipteronia</taxon>
    </lineage>
</organism>
<name>A0AAD9U6H6_9ROSI</name>
<keyword evidence="3" id="KW-1185">Reference proteome</keyword>
<dbReference type="Proteomes" id="UP001280121">
    <property type="component" value="Unassembled WGS sequence"/>
</dbReference>
<comment type="caution">
    <text evidence="2">The sequence shown here is derived from an EMBL/GenBank/DDBJ whole genome shotgun (WGS) entry which is preliminary data.</text>
</comment>
<proteinExistence type="predicted"/>
<feature type="compositionally biased region" description="Basic and acidic residues" evidence="1">
    <location>
        <begin position="106"/>
        <end position="124"/>
    </location>
</feature>
<reference evidence="2" key="1">
    <citation type="journal article" date="2023" name="Plant J.">
        <title>Genome sequences and population genomics provide insights into the demographic history, inbreeding, and mutation load of two 'living fossil' tree species of Dipteronia.</title>
        <authorList>
            <person name="Feng Y."/>
            <person name="Comes H.P."/>
            <person name="Chen J."/>
            <person name="Zhu S."/>
            <person name="Lu R."/>
            <person name="Zhang X."/>
            <person name="Li P."/>
            <person name="Qiu J."/>
            <person name="Olsen K.M."/>
            <person name="Qiu Y."/>
        </authorList>
    </citation>
    <scope>NUCLEOTIDE SEQUENCE</scope>
    <source>
        <strain evidence="2">KIB01</strain>
    </source>
</reference>
<accession>A0AAD9U6H6</accession>
<sequence>MQDFGVGVLLSHNIRNRNLHVTSETSDPASHSGHGTDFNLRGKIGCHVGNYSNTCGVTAREVGRGEMVEPEDARDYPGAVVDSEFEEFVGFIVTQSDGAEDFGTGEEERGRTREGGWVRRRVER</sequence>
<evidence type="ECO:0000256" key="1">
    <source>
        <dbReference type="SAM" id="MobiDB-lite"/>
    </source>
</evidence>
<gene>
    <name evidence="2" type="ORF">Ddye_015874</name>
</gene>
<dbReference type="EMBL" id="JANJYI010000005">
    <property type="protein sequence ID" value="KAK2648385.1"/>
    <property type="molecule type" value="Genomic_DNA"/>
</dbReference>
<evidence type="ECO:0000313" key="3">
    <source>
        <dbReference type="Proteomes" id="UP001280121"/>
    </source>
</evidence>
<protein>
    <submittedName>
        <fullName evidence="2">Uncharacterized protein</fullName>
    </submittedName>
</protein>
<feature type="region of interest" description="Disordered" evidence="1">
    <location>
        <begin position="96"/>
        <end position="124"/>
    </location>
</feature>